<evidence type="ECO:0000313" key="2">
    <source>
        <dbReference type="EMBL" id="RJP65254.1"/>
    </source>
</evidence>
<evidence type="ECO:0000313" key="3">
    <source>
        <dbReference type="Proteomes" id="UP000285961"/>
    </source>
</evidence>
<feature type="transmembrane region" description="Helical" evidence="1">
    <location>
        <begin position="529"/>
        <end position="551"/>
    </location>
</feature>
<dbReference type="Proteomes" id="UP000285961">
    <property type="component" value="Unassembled WGS sequence"/>
</dbReference>
<gene>
    <name evidence="2" type="ORF">C4532_17815</name>
</gene>
<dbReference type="AlphaFoldDB" id="A0A419EPY6"/>
<keyword evidence="1" id="KW-0472">Membrane</keyword>
<sequence>MNSLASYWSAKTLLLRNHIRSVRNESKLKIAVIGIWLTIFITVGCWFFLRAFDFLYNFPVGDLLAVRVLALFFLTLFAMLVFSNILVAFSTLYKSSETEFLFSLPMEEQEVFVCRFIETLAYSSWAFIFLGIPLMASYGIVFKVQWYFYAALLFFFLPFVVIAGLLGTLIMMTLVRVFPKMNLKVVIVVIAVLGVGFGFFLYRSFSVSRISQLEIIDQILSALKTTQSPFFPSHWVNEGILAAGKGNLREAAFYFGLLLSNALMAMMVSLWLARLLYYRGWAELKGFSFVRHYPAGKGVLGRLERLVSPQGSPIRTLIMKDLRLFWRDPSQWAQFAIFFGLLIVYVSNLYNYEKYIGPQWQTRIAFLNLAAAALVLSVLTTRFVFPLFSLEGKRFWIIGLAPLKRNRILIQKFVLSIATTLVFTEALTIISSVALNLGRTVMLVCCATMLLMNFSMAGLAVGLGAMYPNFKDDNPARIVSGLGGTLNFILSMLYVAVVVLLEGIVFWEYTEHASTGRLVTLLRLDFQGAILLVFAVVAAISIFTAVAPMYLGIRNVNRLEF</sequence>
<dbReference type="EMBL" id="QZKI01000129">
    <property type="protein sequence ID" value="RJP65254.1"/>
    <property type="molecule type" value="Genomic_DNA"/>
</dbReference>
<keyword evidence="1" id="KW-0812">Transmembrane</keyword>
<reference evidence="2 3" key="1">
    <citation type="journal article" date="2017" name="ISME J.">
        <title>Energy and carbon metabolisms in a deep terrestrial subsurface fluid microbial community.</title>
        <authorList>
            <person name="Momper L."/>
            <person name="Jungbluth S.P."/>
            <person name="Lee M.D."/>
            <person name="Amend J.P."/>
        </authorList>
    </citation>
    <scope>NUCLEOTIDE SEQUENCE [LARGE SCALE GENOMIC DNA]</scope>
    <source>
        <strain evidence="2">SURF_17</strain>
    </source>
</reference>
<feature type="transmembrane region" description="Helical" evidence="1">
    <location>
        <begin position="146"/>
        <end position="171"/>
    </location>
</feature>
<dbReference type="InterPro" id="IPR031599">
    <property type="entry name" value="ABC_tran_2"/>
</dbReference>
<protein>
    <submittedName>
        <fullName evidence="2">Uncharacterized protein</fullName>
    </submittedName>
</protein>
<comment type="caution">
    <text evidence="2">The sequence shown here is derived from an EMBL/GenBank/DDBJ whole genome shotgun (WGS) entry which is preliminary data.</text>
</comment>
<feature type="transmembrane region" description="Helical" evidence="1">
    <location>
        <begin position="364"/>
        <end position="385"/>
    </location>
</feature>
<evidence type="ECO:0000256" key="1">
    <source>
        <dbReference type="SAM" id="Phobius"/>
    </source>
</evidence>
<feature type="transmembrane region" description="Helical" evidence="1">
    <location>
        <begin position="30"/>
        <end position="49"/>
    </location>
</feature>
<feature type="transmembrane region" description="Helical" evidence="1">
    <location>
        <begin position="69"/>
        <end position="93"/>
    </location>
</feature>
<feature type="transmembrane region" description="Helical" evidence="1">
    <location>
        <begin position="441"/>
        <end position="467"/>
    </location>
</feature>
<name>A0A419EPY6_9BACT</name>
<feature type="transmembrane region" description="Helical" evidence="1">
    <location>
        <begin position="488"/>
        <end position="509"/>
    </location>
</feature>
<accession>A0A419EPY6</accession>
<dbReference type="Pfam" id="PF16949">
    <property type="entry name" value="ABC_tran_2"/>
    <property type="match status" value="1"/>
</dbReference>
<organism evidence="2 3">
    <name type="scientific">Candidatus Abyssobacteria bacterium SURF_17</name>
    <dbReference type="NCBI Taxonomy" id="2093361"/>
    <lineage>
        <taxon>Bacteria</taxon>
        <taxon>Pseudomonadati</taxon>
        <taxon>Candidatus Hydrogenedentota</taxon>
        <taxon>Candidatus Abyssobacteria</taxon>
    </lineage>
</organism>
<feature type="transmembrane region" description="Helical" evidence="1">
    <location>
        <begin position="120"/>
        <end position="140"/>
    </location>
</feature>
<feature type="transmembrane region" description="Helical" evidence="1">
    <location>
        <begin position="183"/>
        <end position="202"/>
    </location>
</feature>
<feature type="transmembrane region" description="Helical" evidence="1">
    <location>
        <begin position="413"/>
        <end position="435"/>
    </location>
</feature>
<proteinExistence type="predicted"/>
<feature type="transmembrane region" description="Helical" evidence="1">
    <location>
        <begin position="251"/>
        <end position="277"/>
    </location>
</feature>
<keyword evidence="1" id="KW-1133">Transmembrane helix</keyword>
<feature type="transmembrane region" description="Helical" evidence="1">
    <location>
        <begin position="332"/>
        <end position="352"/>
    </location>
</feature>